<reference evidence="2 3" key="1">
    <citation type="submission" date="2024-05" db="EMBL/GenBank/DDBJ databases">
        <title>Genome sequencing and assembly of Indian major carp, Cirrhinus mrigala (Hamilton, 1822).</title>
        <authorList>
            <person name="Mohindra V."/>
            <person name="Chowdhury L.M."/>
            <person name="Lal K."/>
            <person name="Jena J.K."/>
        </authorList>
    </citation>
    <scope>NUCLEOTIDE SEQUENCE [LARGE SCALE GENOMIC DNA]</scope>
    <source>
        <strain evidence="2">CM1030</strain>
        <tissue evidence="2">Blood</tissue>
    </source>
</reference>
<organism evidence="2 3">
    <name type="scientific">Cirrhinus mrigala</name>
    <name type="common">Mrigala</name>
    <dbReference type="NCBI Taxonomy" id="683832"/>
    <lineage>
        <taxon>Eukaryota</taxon>
        <taxon>Metazoa</taxon>
        <taxon>Chordata</taxon>
        <taxon>Craniata</taxon>
        <taxon>Vertebrata</taxon>
        <taxon>Euteleostomi</taxon>
        <taxon>Actinopterygii</taxon>
        <taxon>Neopterygii</taxon>
        <taxon>Teleostei</taxon>
        <taxon>Ostariophysi</taxon>
        <taxon>Cypriniformes</taxon>
        <taxon>Cyprinidae</taxon>
        <taxon>Labeoninae</taxon>
        <taxon>Labeonini</taxon>
        <taxon>Cirrhinus</taxon>
    </lineage>
</organism>
<evidence type="ECO:0000313" key="2">
    <source>
        <dbReference type="EMBL" id="KAL0176378.1"/>
    </source>
</evidence>
<protein>
    <recommendedName>
        <fullName evidence="1">PXA domain-containing protein</fullName>
    </recommendedName>
</protein>
<dbReference type="PROSITE" id="PS51207">
    <property type="entry name" value="PXA"/>
    <property type="match status" value="1"/>
</dbReference>
<sequence length="61" mass="7204">LKPLVDVLSDPDYINRMLLAQLEHREQVNEHHKKAYTYAPSYEEFIKLISSSSDIQFLKQL</sequence>
<dbReference type="AlphaFoldDB" id="A0ABD0PQS9"/>
<accession>A0ABD0PQS9</accession>
<keyword evidence="3" id="KW-1185">Reference proteome</keyword>
<evidence type="ECO:0000313" key="3">
    <source>
        <dbReference type="Proteomes" id="UP001529510"/>
    </source>
</evidence>
<dbReference type="InterPro" id="IPR003114">
    <property type="entry name" value="Phox_assoc"/>
</dbReference>
<comment type="caution">
    <text evidence="2">The sequence shown here is derived from an EMBL/GenBank/DDBJ whole genome shotgun (WGS) entry which is preliminary data.</text>
</comment>
<feature type="domain" description="PXA" evidence="1">
    <location>
        <begin position="1"/>
        <end position="26"/>
    </location>
</feature>
<feature type="non-terminal residue" evidence="2">
    <location>
        <position position="1"/>
    </location>
</feature>
<dbReference type="Proteomes" id="UP001529510">
    <property type="component" value="Unassembled WGS sequence"/>
</dbReference>
<feature type="non-terminal residue" evidence="2">
    <location>
        <position position="61"/>
    </location>
</feature>
<proteinExistence type="predicted"/>
<name>A0ABD0PQS9_CIRMR</name>
<evidence type="ECO:0000259" key="1">
    <source>
        <dbReference type="PROSITE" id="PS51207"/>
    </source>
</evidence>
<gene>
    <name evidence="2" type="ORF">M9458_028708</name>
</gene>
<dbReference type="EMBL" id="JAMKFB020000014">
    <property type="protein sequence ID" value="KAL0176378.1"/>
    <property type="molecule type" value="Genomic_DNA"/>
</dbReference>